<reference evidence="1 4" key="2">
    <citation type="submission" date="2022-05" db="EMBL/GenBank/DDBJ databases">
        <title>Genome Sequencing of Bee-Associated Microbes.</title>
        <authorList>
            <person name="Dunlap C."/>
        </authorList>
    </citation>
    <scope>NUCLEOTIDE SEQUENCE [LARGE SCALE GENOMIC DNA]</scope>
    <source>
        <strain evidence="1 4">NRRL B-23120</strain>
    </source>
</reference>
<dbReference type="EMBL" id="JAMDMJ010000024">
    <property type="protein sequence ID" value="MCY9597758.1"/>
    <property type="molecule type" value="Genomic_DNA"/>
</dbReference>
<evidence type="ECO:0000313" key="4">
    <source>
        <dbReference type="Proteomes" id="UP001527202"/>
    </source>
</evidence>
<evidence type="ECO:0000313" key="1">
    <source>
        <dbReference type="EMBL" id="MCY9597758.1"/>
    </source>
</evidence>
<dbReference type="GeneID" id="95378348"/>
<organism evidence="2 3">
    <name type="scientific">Paenibacillus chitinolyticus</name>
    <dbReference type="NCBI Taxonomy" id="79263"/>
    <lineage>
        <taxon>Bacteria</taxon>
        <taxon>Bacillati</taxon>
        <taxon>Bacillota</taxon>
        <taxon>Bacilli</taxon>
        <taxon>Bacillales</taxon>
        <taxon>Paenibacillaceae</taxon>
        <taxon>Paenibacillus</taxon>
    </lineage>
</organism>
<evidence type="ECO:0000313" key="2">
    <source>
        <dbReference type="EMBL" id="QAV21032.1"/>
    </source>
</evidence>
<dbReference type="RefSeq" id="WP_042234617.1">
    <property type="nucleotide sequence ID" value="NZ_CP026520.1"/>
</dbReference>
<proteinExistence type="predicted"/>
<sequence>MGEMDGQTIQVLNASMIHDVENGYIGKVEFKLAEGKTAYEVALFSKKGKEWMYSLNFTAASGTEEEIVAIEQQLEEDDDLFDFLVNTALSRMEGDSSGDVEGE</sequence>
<dbReference type="AlphaFoldDB" id="A0A410X337"/>
<accession>A0A410X337</accession>
<gene>
    <name evidence="1" type="ORF">M5X16_18495</name>
    <name evidence="2" type="ORF">PC41400_26515</name>
</gene>
<dbReference type="Proteomes" id="UP001527202">
    <property type="component" value="Unassembled WGS sequence"/>
</dbReference>
<dbReference type="Proteomes" id="UP000288943">
    <property type="component" value="Chromosome"/>
</dbReference>
<protein>
    <submittedName>
        <fullName evidence="2">Uncharacterized protein</fullName>
    </submittedName>
</protein>
<evidence type="ECO:0000313" key="3">
    <source>
        <dbReference type="Proteomes" id="UP000288943"/>
    </source>
</evidence>
<dbReference type="OrthoDB" id="2665115at2"/>
<reference evidence="2 3" key="1">
    <citation type="submission" date="2018-01" db="EMBL/GenBank/DDBJ databases">
        <title>The whole genome sequencing and assembly of Paenibacillus chitinolyticus KCCM 41400 strain.</title>
        <authorList>
            <person name="Kim J.-Y."/>
            <person name="Park M.-K."/>
            <person name="Lee Y.-J."/>
            <person name="Yi H."/>
            <person name="Bahn Y.-S."/>
            <person name="Kim J.F."/>
            <person name="Lee D.-W."/>
        </authorList>
    </citation>
    <scope>NUCLEOTIDE SEQUENCE [LARGE SCALE GENOMIC DNA]</scope>
    <source>
        <strain evidence="2 3">KCCM 41400</strain>
    </source>
</reference>
<name>A0A410X337_9BACL</name>
<dbReference type="EMBL" id="CP026520">
    <property type="protein sequence ID" value="QAV21032.1"/>
    <property type="molecule type" value="Genomic_DNA"/>
</dbReference>
<dbReference type="KEGG" id="pchi:PC41400_26515"/>
<keyword evidence="4" id="KW-1185">Reference proteome</keyword>